<sequence length="225" mass="25425">MKKDYKKIIIFGVSDFASQVSFYLKNDSDFEIVAYTVNAEYNKTKTFLNLPVVDFEKVDEVYPPSEYAMFIAIGYHKLNSTRELKFREAKEKGYHLISYLCSRNSYWNDLQVGENSFIMEGNIFMQNVKIGDNVIVNVGNRIGHDSVIEENCFLTSNVMIGGFCTIKRNTFIGMSAVIKDKTTIGEQNILGAGSVLLKNTKNGSSFLTKSTPLTPDPNNLIQDFI</sequence>
<evidence type="ECO:0000256" key="2">
    <source>
        <dbReference type="PIRSR" id="PIRSR620019-1"/>
    </source>
</evidence>
<evidence type="ECO:0000313" key="4">
    <source>
        <dbReference type="EMBL" id="ADQ79300.1"/>
    </source>
</evidence>
<dbReference type="InterPro" id="IPR001451">
    <property type="entry name" value="Hexapep"/>
</dbReference>
<dbReference type="PANTHER" id="PTHR43300:SF4">
    <property type="entry name" value="ACYL-[ACYL-CARRIER-PROTEIN]--UDP-N-ACETYLGLUCOSAMINE O-ACYLTRANSFERASE"/>
    <property type="match status" value="1"/>
</dbReference>
<dbReference type="InterPro" id="IPR011004">
    <property type="entry name" value="Trimer_LpxA-like_sf"/>
</dbReference>
<comment type="similarity">
    <text evidence="1">Belongs to the transferase hexapeptide repeat family.</text>
</comment>
<reference key="1">
    <citation type="submission" date="2010-11" db="EMBL/GenBank/DDBJ databases">
        <title>The complete genome of Paludibacter propionicigenes DSM 17365.</title>
        <authorList>
            <consortium name="US DOE Joint Genome Institute (JGI-PGF)"/>
            <person name="Lucas S."/>
            <person name="Copeland A."/>
            <person name="Lapidus A."/>
            <person name="Bruce D."/>
            <person name="Goodwin L."/>
            <person name="Pitluck S."/>
            <person name="Kyrpides N."/>
            <person name="Mavromatis K."/>
            <person name="Ivanova N."/>
            <person name="Munk A.C."/>
            <person name="Brettin T."/>
            <person name="Detter J.C."/>
            <person name="Han C."/>
            <person name="Tapia R."/>
            <person name="Land M."/>
            <person name="Hauser L."/>
            <person name="Markowitz V."/>
            <person name="Cheng J.-F."/>
            <person name="Hugenholtz P."/>
            <person name="Woyke T."/>
            <person name="Wu D."/>
            <person name="Gronow S."/>
            <person name="Wellnitz S."/>
            <person name="Brambilla E."/>
            <person name="Klenk H.-P."/>
            <person name="Eisen J.A."/>
        </authorList>
    </citation>
    <scope>NUCLEOTIDE SEQUENCE</scope>
    <source>
        <strain>WB4</strain>
    </source>
</reference>
<feature type="site" description="Increases basicity of active site His" evidence="2">
    <location>
        <position position="145"/>
    </location>
</feature>
<gene>
    <name evidence="4" type="ordered locus">Palpr_1153</name>
</gene>
<accession>E4T3K6</accession>
<dbReference type="EMBL" id="CP002345">
    <property type="protein sequence ID" value="ADQ79300.1"/>
    <property type="molecule type" value="Genomic_DNA"/>
</dbReference>
<dbReference type="InterPro" id="IPR050179">
    <property type="entry name" value="Trans_hexapeptide_repeat"/>
</dbReference>
<keyword evidence="5" id="KW-1185">Reference proteome</keyword>
<dbReference type="PANTHER" id="PTHR43300">
    <property type="entry name" value="ACETYLTRANSFERASE"/>
    <property type="match status" value="1"/>
</dbReference>
<dbReference type="Proteomes" id="UP000008718">
    <property type="component" value="Chromosome"/>
</dbReference>
<dbReference type="OrthoDB" id="708224at2"/>
<evidence type="ECO:0000256" key="3">
    <source>
        <dbReference type="PIRSR" id="PIRSR620019-2"/>
    </source>
</evidence>
<protein>
    <submittedName>
        <fullName evidence="4">Transferase hexapeptide repeat containing protein</fullName>
    </submittedName>
</protein>
<dbReference type="SUPFAM" id="SSF51161">
    <property type="entry name" value="Trimeric LpxA-like enzymes"/>
    <property type="match status" value="1"/>
</dbReference>
<dbReference type="InterPro" id="IPR020019">
    <property type="entry name" value="AcTrfase_PglD-like"/>
</dbReference>
<dbReference type="Gene3D" id="2.160.10.10">
    <property type="entry name" value="Hexapeptide repeat proteins"/>
    <property type="match status" value="1"/>
</dbReference>
<feature type="active site" description="Proton acceptor" evidence="2">
    <location>
        <position position="144"/>
    </location>
</feature>
<reference evidence="4 5" key="2">
    <citation type="journal article" date="2011" name="Stand. Genomic Sci.">
        <title>Complete genome sequence of Paludibacter propionicigenes type strain (WB4).</title>
        <authorList>
            <person name="Gronow S."/>
            <person name="Munk C."/>
            <person name="Lapidus A."/>
            <person name="Nolan M."/>
            <person name="Lucas S."/>
            <person name="Hammon N."/>
            <person name="Deshpande S."/>
            <person name="Cheng J.F."/>
            <person name="Tapia R."/>
            <person name="Han C."/>
            <person name="Goodwin L."/>
            <person name="Pitluck S."/>
            <person name="Liolios K."/>
            <person name="Ivanova N."/>
            <person name="Mavromatis K."/>
            <person name="Mikhailova N."/>
            <person name="Pati A."/>
            <person name="Chen A."/>
            <person name="Palaniappan K."/>
            <person name="Land M."/>
            <person name="Hauser L."/>
            <person name="Chang Y.J."/>
            <person name="Jeffries C.D."/>
            <person name="Brambilla E."/>
            <person name="Rohde M."/>
            <person name="Goker M."/>
            <person name="Detter J.C."/>
            <person name="Woyke T."/>
            <person name="Bristow J."/>
            <person name="Eisen J.A."/>
            <person name="Markowitz V."/>
            <person name="Hugenholtz P."/>
            <person name="Kyrpides N.C."/>
            <person name="Klenk H.P."/>
        </authorList>
    </citation>
    <scope>NUCLEOTIDE SEQUENCE [LARGE SCALE GENOMIC DNA]</scope>
    <source>
        <strain evidence="5">DSM 17365 / JCM 13257 / WB4</strain>
    </source>
</reference>
<dbReference type="NCBIfam" id="TIGR03570">
    <property type="entry name" value="NeuD_NnaD"/>
    <property type="match status" value="1"/>
</dbReference>
<keyword evidence="4" id="KW-0808">Transferase</keyword>
<evidence type="ECO:0000313" key="5">
    <source>
        <dbReference type="Proteomes" id="UP000008718"/>
    </source>
</evidence>
<dbReference type="RefSeq" id="WP_013444669.1">
    <property type="nucleotide sequence ID" value="NC_014734.1"/>
</dbReference>
<dbReference type="HOGENOM" id="CLU_081811_3_0_10"/>
<dbReference type="GO" id="GO:0016740">
    <property type="term" value="F:transferase activity"/>
    <property type="evidence" value="ECO:0007669"/>
    <property type="project" value="UniProtKB-KW"/>
</dbReference>
<proteinExistence type="inferred from homology"/>
<dbReference type="Pfam" id="PF00132">
    <property type="entry name" value="Hexapep"/>
    <property type="match status" value="1"/>
</dbReference>
<dbReference type="CDD" id="cd03360">
    <property type="entry name" value="LbH_AT_putative"/>
    <property type="match status" value="1"/>
</dbReference>
<dbReference type="KEGG" id="ppn:Palpr_1153"/>
<organism evidence="4 5">
    <name type="scientific">Paludibacter propionicigenes (strain DSM 17365 / JCM 13257 / WB4)</name>
    <dbReference type="NCBI Taxonomy" id="694427"/>
    <lineage>
        <taxon>Bacteria</taxon>
        <taxon>Pseudomonadati</taxon>
        <taxon>Bacteroidota</taxon>
        <taxon>Bacteroidia</taxon>
        <taxon>Bacteroidales</taxon>
        <taxon>Paludibacteraceae</taxon>
        <taxon>Paludibacter</taxon>
    </lineage>
</organism>
<feature type="binding site" evidence="3">
    <location>
        <position position="74"/>
    </location>
    <ligand>
        <name>substrate</name>
    </ligand>
</feature>
<evidence type="ECO:0000256" key="1">
    <source>
        <dbReference type="ARBA" id="ARBA00007274"/>
    </source>
</evidence>
<name>E4T3K6_PALPW</name>
<dbReference type="AlphaFoldDB" id="E4T3K6"/>
<dbReference type="Gene3D" id="3.40.50.20">
    <property type="match status" value="1"/>
</dbReference>
<dbReference type="eggNOG" id="COG0663">
    <property type="taxonomic scope" value="Bacteria"/>
</dbReference>
<dbReference type="STRING" id="694427.Palpr_1153"/>